<organism evidence="1 2">
    <name type="scientific">Panagrolaimus sp. JU765</name>
    <dbReference type="NCBI Taxonomy" id="591449"/>
    <lineage>
        <taxon>Eukaryota</taxon>
        <taxon>Metazoa</taxon>
        <taxon>Ecdysozoa</taxon>
        <taxon>Nematoda</taxon>
        <taxon>Chromadorea</taxon>
        <taxon>Rhabditida</taxon>
        <taxon>Tylenchina</taxon>
        <taxon>Panagrolaimomorpha</taxon>
        <taxon>Panagrolaimoidea</taxon>
        <taxon>Panagrolaimidae</taxon>
        <taxon>Panagrolaimus</taxon>
    </lineage>
</organism>
<sequence>MPKQEKEFQVQFMPKNKRYFSGKIYFHVGETKFSHKLIGFGGAAECILMNPKLKLLQNTQYCLRPKDPTSFDLTVNNVGDRASFMHIVAVNSRGEILDEVKFSHQRFCLNHGLDRVEKTVKITVPQSVLTSIEERPNIVSQSSAGYSTKNPNEKYLFDLKIYWGEERLRQRAKKYILLEKMSHPKIGDIYCTRDVYTANNDKEVQLLENMDLTIQDVEMLKAQTRMFTVKIYDGRVNTQGCSPLKFMMAESIPAVPRHVSNSEINKKIWVYQLMTMFHEIM</sequence>
<accession>A0AC34QQ71</accession>
<evidence type="ECO:0000313" key="2">
    <source>
        <dbReference type="WBParaSite" id="JU765_v2.g18393.t1"/>
    </source>
</evidence>
<protein>
    <submittedName>
        <fullName evidence="2">Uncharacterized protein</fullName>
    </submittedName>
</protein>
<name>A0AC34QQ71_9BILA</name>
<dbReference type="Proteomes" id="UP000887576">
    <property type="component" value="Unplaced"/>
</dbReference>
<evidence type="ECO:0000313" key="1">
    <source>
        <dbReference type="Proteomes" id="UP000887576"/>
    </source>
</evidence>
<proteinExistence type="predicted"/>
<dbReference type="WBParaSite" id="JU765_v2.g18393.t1">
    <property type="protein sequence ID" value="JU765_v2.g18393.t1"/>
    <property type="gene ID" value="JU765_v2.g18393"/>
</dbReference>
<reference evidence="2" key="1">
    <citation type="submission" date="2022-11" db="UniProtKB">
        <authorList>
            <consortium name="WormBaseParasite"/>
        </authorList>
    </citation>
    <scope>IDENTIFICATION</scope>
</reference>